<evidence type="ECO:0000256" key="3">
    <source>
        <dbReference type="SAM" id="Phobius"/>
    </source>
</evidence>
<comment type="caution">
    <text evidence="5">The sequence shown here is derived from an EMBL/GenBank/DDBJ whole genome shotgun (WGS) entry which is preliminary data.</text>
</comment>
<evidence type="ECO:0000256" key="2">
    <source>
        <dbReference type="SAM" id="MobiDB-lite"/>
    </source>
</evidence>
<evidence type="ECO:0000256" key="4">
    <source>
        <dbReference type="SAM" id="SignalP"/>
    </source>
</evidence>
<dbReference type="InterPro" id="IPR007736">
    <property type="entry name" value="Caleosin-related"/>
</dbReference>
<keyword evidence="6" id="KW-1185">Reference proteome</keyword>
<reference evidence="5" key="1">
    <citation type="submission" date="2020-05" db="EMBL/GenBank/DDBJ databases">
        <title>Mycena genomes resolve the evolution of fungal bioluminescence.</title>
        <authorList>
            <person name="Tsai I.J."/>
        </authorList>
    </citation>
    <scope>NUCLEOTIDE SEQUENCE</scope>
    <source>
        <strain evidence="5">160909Yilan</strain>
    </source>
</reference>
<accession>A0A8H6XHH4</accession>
<feature type="chain" id="PRO_5034243982" evidence="4">
    <location>
        <begin position="22"/>
        <end position="800"/>
    </location>
</feature>
<evidence type="ECO:0000313" key="5">
    <source>
        <dbReference type="EMBL" id="KAF7340769.1"/>
    </source>
</evidence>
<dbReference type="AlphaFoldDB" id="A0A8H6XHH4"/>
<feature type="compositionally biased region" description="Polar residues" evidence="2">
    <location>
        <begin position="223"/>
        <end position="243"/>
    </location>
</feature>
<sequence>MNCCLLAMAFAFQSVSDTASALRKRTRDAEASAVGNGTTNNGQLARDPWAWGMDQGSGQHASPWDVLKGASAVGQGVANAAGSAVNKGTSDVVKGASNIGSTISQGVVNAGSTVGKSVSDVRSAIGQGAADAGSAAEKGTPDVTQGPSPIGQGVANLGSAFNKGASAEGASDKKSTVDRGVANVGSAVGKSVSDIGGPAAADPANSQGATKPRSAVPDIVPGSSANNPVVANSESVASKSPSDSAHEISDGVSASNQTATKFGSTPSQGASDRTQGTPDGVSAHSKDVAKSRSPWDIFKGVSDVGSVIGDGVTKTGSTISKGASDIAHGAADAGSTIGQSVANPGSAASKGTSDSAQRASDVANAGSATSKGPSADVPGSDVTKPRFPWDLVKGVSDVESAIVQGVANAGSAVSKGASDLVHGASDVGSTIEQGVANSGSATGKGVSDIVKGASDLGSAIGQGVESTVGKGASGIVQDVIDAGKAFGKGQVVGTELSTGLEIAAKLAKSGLDLQKSVVDSIGGLGGTAIDGVITAVSNTTGVKFDPVTASLNSIAGLEDLGQGVDKINGLPLSALRSIREVTQKGMALMSNTNRRPTFFDPGADGIVNVADTQRGFVLLGLSNSYAAIMAYALHSTFSYSTAESWIPNVSTMPIKIDNISKTLWGRNWGNYERMDWVSDAGIARFFGLRPRRSWAEYVIGMVYVLSLVYTIRGVATIAIHSYRKSSFGVALLIFEWGTTWPFAIPHFAGLDKVLTPAVAHLSLIVQAVILPTIAKSRQHARQLIASGEGQQSTSRGGSTS</sequence>
<feature type="transmembrane region" description="Helical" evidence="3">
    <location>
        <begin position="754"/>
        <end position="774"/>
    </location>
</feature>
<protein>
    <submittedName>
        <fullName evidence="5">Caleosin domain-containing protein</fullName>
    </submittedName>
</protein>
<gene>
    <name evidence="5" type="ORF">MSAN_02105500</name>
</gene>
<feature type="transmembrane region" description="Helical" evidence="3">
    <location>
        <begin position="694"/>
        <end position="715"/>
    </location>
</feature>
<feature type="transmembrane region" description="Helical" evidence="3">
    <location>
        <begin position="727"/>
        <end position="748"/>
    </location>
</feature>
<feature type="compositionally biased region" description="Polar residues" evidence="2">
    <location>
        <begin position="252"/>
        <end position="277"/>
    </location>
</feature>
<evidence type="ECO:0000256" key="1">
    <source>
        <dbReference type="ARBA" id="ARBA00006765"/>
    </source>
</evidence>
<proteinExistence type="inferred from homology"/>
<organism evidence="5 6">
    <name type="scientific">Mycena sanguinolenta</name>
    <dbReference type="NCBI Taxonomy" id="230812"/>
    <lineage>
        <taxon>Eukaryota</taxon>
        <taxon>Fungi</taxon>
        <taxon>Dikarya</taxon>
        <taxon>Basidiomycota</taxon>
        <taxon>Agaricomycotina</taxon>
        <taxon>Agaricomycetes</taxon>
        <taxon>Agaricomycetidae</taxon>
        <taxon>Agaricales</taxon>
        <taxon>Marasmiineae</taxon>
        <taxon>Mycenaceae</taxon>
        <taxon>Mycena</taxon>
    </lineage>
</organism>
<keyword evidence="4" id="KW-0732">Signal</keyword>
<feature type="signal peptide" evidence="4">
    <location>
        <begin position="1"/>
        <end position="21"/>
    </location>
</feature>
<feature type="region of interest" description="Disordered" evidence="2">
    <location>
        <begin position="335"/>
        <end position="386"/>
    </location>
</feature>
<feature type="region of interest" description="Disordered" evidence="2">
    <location>
        <begin position="129"/>
        <end position="157"/>
    </location>
</feature>
<feature type="compositionally biased region" description="Polar residues" evidence="2">
    <location>
        <begin position="349"/>
        <end position="358"/>
    </location>
</feature>
<dbReference type="OrthoDB" id="640742at2759"/>
<keyword evidence="3" id="KW-0472">Membrane</keyword>
<evidence type="ECO:0000313" key="6">
    <source>
        <dbReference type="Proteomes" id="UP000623467"/>
    </source>
</evidence>
<keyword evidence="3" id="KW-1133">Transmembrane helix</keyword>
<dbReference type="Proteomes" id="UP000623467">
    <property type="component" value="Unassembled WGS sequence"/>
</dbReference>
<dbReference type="EMBL" id="JACAZH010000029">
    <property type="protein sequence ID" value="KAF7340769.1"/>
    <property type="molecule type" value="Genomic_DNA"/>
</dbReference>
<comment type="similarity">
    <text evidence="1">Belongs to the caleosin family.</text>
</comment>
<name>A0A8H6XHH4_9AGAR</name>
<feature type="region of interest" description="Disordered" evidence="2">
    <location>
        <begin position="188"/>
        <end position="290"/>
    </location>
</feature>
<feature type="region of interest" description="Disordered" evidence="2">
    <location>
        <begin position="29"/>
        <end position="62"/>
    </location>
</feature>
<dbReference type="Pfam" id="PF05042">
    <property type="entry name" value="Caleosin"/>
    <property type="match status" value="1"/>
</dbReference>
<keyword evidence="3" id="KW-0812">Transmembrane</keyword>